<protein>
    <submittedName>
        <fullName evidence="5">ATP-binding protein</fullName>
    </submittedName>
</protein>
<reference evidence="5" key="7">
    <citation type="journal article" date="2008" name="Genome Biol.">
        <title>The AAA+ superfamily of functionally diverse proteins.</title>
        <authorList>
            <person name="Snider J."/>
            <person name="Thibault G."/>
            <person name="Houry W.A."/>
        </authorList>
    </citation>
    <scope>NUCLEOTIDE SEQUENCE</scope>
</reference>
<dbReference type="InterPro" id="IPR027417">
    <property type="entry name" value="P-loop_NTPase"/>
</dbReference>
<feature type="region of interest" description="Disordered" evidence="2">
    <location>
        <begin position="833"/>
        <end position="873"/>
    </location>
</feature>
<reference evidence="5" key="8">
    <citation type="submission" date="2025-08" db="UniProtKB">
        <authorList>
            <consortium name="RefSeq"/>
        </authorList>
    </citation>
    <scope>IDENTIFICATION</scope>
</reference>
<reference evidence="5" key="6">
    <citation type="journal article" date="2008" name="Biochem. Soc. Trans.">
        <title>AAA+ proteins: diversity in function, similarity in structure.</title>
        <authorList>
            <person name="Snider J."/>
            <person name="Houry W.A."/>
        </authorList>
    </citation>
    <scope>NUCLEOTIDE SEQUENCE</scope>
</reference>
<evidence type="ECO:0000259" key="3">
    <source>
        <dbReference type="Pfam" id="PF13514"/>
    </source>
</evidence>
<evidence type="ECO:0000313" key="5">
    <source>
        <dbReference type="RefSeq" id="WP_084545250.1"/>
    </source>
</evidence>
<keyword evidence="5" id="KW-0547">Nucleotide-binding</keyword>
<accession>A0A8B6XBP1</accession>
<evidence type="ECO:0000256" key="2">
    <source>
        <dbReference type="SAM" id="MobiDB-lite"/>
    </source>
</evidence>
<dbReference type="AlphaFoldDB" id="A0A8B6XBP1"/>
<keyword evidence="4" id="KW-1185">Reference proteome</keyword>
<name>A0A8B6XBP1_9BURK</name>
<dbReference type="OrthoDB" id="9764467at2"/>
<dbReference type="PANTHER" id="PTHR41259">
    <property type="entry name" value="DOUBLE-STRAND BREAK REPAIR RAD50 ATPASE, PUTATIVE-RELATED"/>
    <property type="match status" value="1"/>
</dbReference>
<dbReference type="RefSeq" id="WP_084545250.1">
    <property type="nucleotide sequence ID" value="NZ_KI519499.1"/>
</dbReference>
<feature type="coiled-coil region" evidence="1">
    <location>
        <begin position="720"/>
        <end position="771"/>
    </location>
</feature>
<reference evidence="5" key="2">
    <citation type="journal article" date="2004" name="J. Struct. Biol.">
        <title>Phylogenetic analysis of AAA proteins.</title>
        <authorList>
            <person name="Frickey T."/>
            <person name="Lupas A.N."/>
        </authorList>
    </citation>
    <scope>NUCLEOTIDE SEQUENCE</scope>
</reference>
<organism evidence="4 5">
    <name type="scientific">Derxia gummosa DSM 723</name>
    <dbReference type="NCBI Taxonomy" id="1121388"/>
    <lineage>
        <taxon>Bacteria</taxon>
        <taxon>Pseudomonadati</taxon>
        <taxon>Pseudomonadota</taxon>
        <taxon>Betaproteobacteria</taxon>
        <taxon>Burkholderiales</taxon>
        <taxon>Alcaligenaceae</taxon>
        <taxon>Derxia</taxon>
    </lineage>
</organism>
<evidence type="ECO:0000313" key="4">
    <source>
        <dbReference type="Proteomes" id="UP000675920"/>
    </source>
</evidence>
<keyword evidence="1" id="KW-0175">Coiled coil</keyword>
<proteinExistence type="predicted"/>
<dbReference type="Gene3D" id="3.40.50.300">
    <property type="entry name" value="P-loop containing nucleotide triphosphate hydrolases"/>
    <property type="match status" value="2"/>
</dbReference>
<feature type="domain" description="YhaN AAA" evidence="3">
    <location>
        <begin position="1"/>
        <end position="217"/>
    </location>
</feature>
<reference evidence="5" key="4">
    <citation type="journal article" date="2005" name="Nat. Rev. Mol. Cell Biol.">
        <title>AAA+ proteins: have engine, will work.</title>
        <authorList>
            <person name="Hanson P.I."/>
            <person name="Whiteheart S.W."/>
        </authorList>
    </citation>
    <scope>NUCLEOTIDE SEQUENCE</scope>
</reference>
<reference evidence="5" key="3">
    <citation type="journal article" date="2004" name="J. Struct. Biol.">
        <title>Evolutionary history and higher order classification of AAA+ ATPases.</title>
        <authorList>
            <person name="Iyer L.M."/>
            <person name="Leipe D.D."/>
            <person name="Koonin E.V."/>
            <person name="Aravind L."/>
        </authorList>
    </citation>
    <scope>NUCLEOTIDE SEQUENCE</scope>
</reference>
<keyword evidence="5" id="KW-0067">ATP-binding</keyword>
<evidence type="ECO:0000256" key="1">
    <source>
        <dbReference type="SAM" id="Coils"/>
    </source>
</evidence>
<dbReference type="InterPro" id="IPR038734">
    <property type="entry name" value="YhaN_AAA"/>
</dbReference>
<reference evidence="5" key="1">
    <citation type="journal article" date="2002" name="J. Mol. Biol.">
        <title>Classification and evolution of P-loop GTPases and related ATPases.</title>
        <authorList>
            <person name="Leipe D.D."/>
            <person name="Wolf Y.I."/>
            <person name="Koonin E.V."/>
            <person name="Aravind L."/>
        </authorList>
    </citation>
    <scope>NUCLEOTIDE SEQUENCE</scope>
</reference>
<feature type="coiled-coil region" evidence="1">
    <location>
        <begin position="939"/>
        <end position="1042"/>
    </location>
</feature>
<dbReference type="Proteomes" id="UP000675920">
    <property type="component" value="Unplaced"/>
</dbReference>
<reference evidence="5" key="5">
    <citation type="journal article" date="2007" name="Traffic">
        <title>AAA+ ATPases: achieving diversity of function with conserved machinery.</title>
        <authorList>
            <person name="White S.R."/>
            <person name="Lauring B."/>
        </authorList>
    </citation>
    <scope>NUCLEOTIDE SEQUENCE</scope>
</reference>
<dbReference type="Pfam" id="PF13514">
    <property type="entry name" value="AAA_27"/>
    <property type="match status" value="1"/>
</dbReference>
<dbReference type="SUPFAM" id="SSF52540">
    <property type="entry name" value="P-loop containing nucleoside triphosphate hydrolases"/>
    <property type="match status" value="1"/>
</dbReference>
<dbReference type="PANTHER" id="PTHR41259:SF1">
    <property type="entry name" value="DOUBLE-STRAND BREAK REPAIR RAD50 ATPASE, PUTATIVE-RELATED"/>
    <property type="match status" value="1"/>
</dbReference>
<sequence length="1204" mass="129470">MKLRSLHLLAFGPFTRRTLDFGPRGTGVHLVTGANEAGKSSALRAMGDLRFGIHAQSRDDFVHDYKSMRIAGVFDGSDGKPLALLRRKGNKATLQLADPVTLEALPDLAVPPEVERALGAGLTRTEFEQLFGLDHARLRAGGRQLLAGEAEVGAALFDASAGSVSGVRKLIEALDADAKRHFNPHGRAETATINAALKAWDAARKAVREATVKPAEWSRLDAAARAAEVRRQAAAEDSGRAREEQTAAELLKLLIPQLAEFDACERALADLIDAPRLAPEATARRMAAEAGLAAAEATMRQAASDLAEAEALRATLDPDANVLAHAEPIERLAAAAARASAYRLDLRRFAGNADDAAQRLALAATRIAPGLATDVVVAALPSDRDARALQDHAADALRLTERLGEAGAGAEQLHERIAALAPIVLPDLVALDALGAALANLLDRQQASTRAAPRRDALACHRAELAALLRELTATDTALTATDSDPLAMLTALALARPLPRARLAELRDSRAARDAERRALLDRITKLDTDLAALRIEEASLLATGQPVTEASRNAARAERDRLWLELRQQHLLPGRAPDADALRLADRYFMLMVEADRQADALHADATRATRLATCLLRIRQIEAARADLARDQAAHDDADRIARADWQAARAAAHLPDLDFDALAEWQTGVARALTLGADIAREQAALDMLDADARSAGENLASLLGHPPQTDTARLAAEARQRLQAAEDLARQHERREAELAGLRQQLERLEGQIAADTDRLDRHRAHLSGWYTRLLLPADATPADIAPRLDELARVVALDQKHRDAKLTLRERQVELDQLAQEVEQLARRLDARPPHRPAPPADGSTSPDDVPAPPGASIDRAADQDPVDRANGFARRLAVARDTVGRAATLDEQIGQARRARDRALADADAARATLAVLCAAAGCSDPADLPALEDRAARRRDAEAALARARADLDRSAPGLTPDAVRERIAGLDLAALDTKLQALAAATEHAEAEHVRAIQAARDATHALQAIDASDRAAREREAMEHEAARVRDAVRPWLRLKLAHGLLSRAMDSFRERAQAPMVAAASAYFSIMTGGKYVRLVVDEIDERPALVAETAGGTRIPPDAMSEGTADQLYLALRLAALDLRTEQDMPLVLDDVLMTSDDGRAARILDALSRFARRRQVLVFSHHDHLAAIARGLAPADGAAPISLLRLD</sequence>